<reference evidence="1 2" key="1">
    <citation type="submission" date="2019-05" db="EMBL/GenBank/DDBJ databases">
        <title>Another draft genome of Portunus trituberculatus and its Hox gene families provides insights of decapod evolution.</title>
        <authorList>
            <person name="Jeong J.-H."/>
            <person name="Song I."/>
            <person name="Kim S."/>
            <person name="Choi T."/>
            <person name="Kim D."/>
            <person name="Ryu S."/>
            <person name="Kim W."/>
        </authorList>
    </citation>
    <scope>NUCLEOTIDE SEQUENCE [LARGE SCALE GENOMIC DNA]</scope>
    <source>
        <tissue evidence="1">Muscle</tissue>
    </source>
</reference>
<evidence type="ECO:0000313" key="1">
    <source>
        <dbReference type="EMBL" id="MPD01646.1"/>
    </source>
</evidence>
<name>A0A5B7K400_PORTR</name>
<organism evidence="1 2">
    <name type="scientific">Portunus trituberculatus</name>
    <name type="common">Swimming crab</name>
    <name type="synonym">Neptunus trituberculatus</name>
    <dbReference type="NCBI Taxonomy" id="210409"/>
    <lineage>
        <taxon>Eukaryota</taxon>
        <taxon>Metazoa</taxon>
        <taxon>Ecdysozoa</taxon>
        <taxon>Arthropoda</taxon>
        <taxon>Crustacea</taxon>
        <taxon>Multicrustacea</taxon>
        <taxon>Malacostraca</taxon>
        <taxon>Eumalacostraca</taxon>
        <taxon>Eucarida</taxon>
        <taxon>Decapoda</taxon>
        <taxon>Pleocyemata</taxon>
        <taxon>Brachyura</taxon>
        <taxon>Eubrachyura</taxon>
        <taxon>Portunoidea</taxon>
        <taxon>Portunidae</taxon>
        <taxon>Portuninae</taxon>
        <taxon>Portunus</taxon>
    </lineage>
</organism>
<dbReference type="Proteomes" id="UP000324222">
    <property type="component" value="Unassembled WGS sequence"/>
</dbReference>
<evidence type="ECO:0000313" key="2">
    <source>
        <dbReference type="Proteomes" id="UP000324222"/>
    </source>
</evidence>
<accession>A0A5B7K400</accession>
<dbReference type="AlphaFoldDB" id="A0A5B7K400"/>
<sequence length="82" mass="8844">MKKGRDNRLVFLCLSPSKLQLLMTPLSSSASPLRPPTSCTNHSLAACAANFRLNFGRGSAGPVCNNLPVTCQREWEVVGLDV</sequence>
<dbReference type="EMBL" id="VSRR010128042">
    <property type="protein sequence ID" value="MPD01646.1"/>
    <property type="molecule type" value="Genomic_DNA"/>
</dbReference>
<gene>
    <name evidence="1" type="ORF">E2C01_097183</name>
</gene>
<comment type="caution">
    <text evidence="1">The sequence shown here is derived from an EMBL/GenBank/DDBJ whole genome shotgun (WGS) entry which is preliminary data.</text>
</comment>
<protein>
    <submittedName>
        <fullName evidence="1">Uncharacterized protein</fullName>
    </submittedName>
</protein>
<proteinExistence type="predicted"/>
<keyword evidence="2" id="KW-1185">Reference proteome</keyword>